<dbReference type="PANTHER" id="PTHR30250">
    <property type="entry name" value="PST FAMILY PREDICTED COLANIC ACID TRANSPORTER"/>
    <property type="match status" value="1"/>
</dbReference>
<feature type="transmembrane region" description="Helical" evidence="6">
    <location>
        <begin position="216"/>
        <end position="237"/>
    </location>
</feature>
<protein>
    <submittedName>
        <fullName evidence="7">Oligosaccharide flippase family protein</fullName>
    </submittedName>
</protein>
<comment type="caution">
    <text evidence="7">The sequence shown here is derived from an EMBL/GenBank/DDBJ whole genome shotgun (WGS) entry which is preliminary data.</text>
</comment>
<dbReference type="InterPro" id="IPR002797">
    <property type="entry name" value="Polysacc_synth"/>
</dbReference>
<evidence type="ECO:0000256" key="1">
    <source>
        <dbReference type="ARBA" id="ARBA00004651"/>
    </source>
</evidence>
<dbReference type="Pfam" id="PF01943">
    <property type="entry name" value="Polysacc_synt"/>
    <property type="match status" value="1"/>
</dbReference>
<feature type="transmembrane region" description="Helical" evidence="6">
    <location>
        <begin position="398"/>
        <end position="418"/>
    </location>
</feature>
<dbReference type="GO" id="GO:0005886">
    <property type="term" value="C:plasma membrane"/>
    <property type="evidence" value="ECO:0007669"/>
    <property type="project" value="UniProtKB-SubCell"/>
</dbReference>
<keyword evidence="8" id="KW-1185">Reference proteome</keyword>
<feature type="transmembrane region" description="Helical" evidence="6">
    <location>
        <begin position="339"/>
        <end position="360"/>
    </location>
</feature>
<organism evidence="7 8">
    <name type="scientific">Luteimonas marina</name>
    <dbReference type="NCBI Taxonomy" id="488485"/>
    <lineage>
        <taxon>Bacteria</taxon>
        <taxon>Pseudomonadati</taxon>
        <taxon>Pseudomonadota</taxon>
        <taxon>Gammaproteobacteria</taxon>
        <taxon>Lysobacterales</taxon>
        <taxon>Lysobacteraceae</taxon>
        <taxon>Luteimonas</taxon>
    </lineage>
</organism>
<keyword evidence="4 6" id="KW-1133">Transmembrane helix</keyword>
<feature type="transmembrane region" description="Helical" evidence="6">
    <location>
        <begin position="79"/>
        <end position="105"/>
    </location>
</feature>
<dbReference type="AlphaFoldDB" id="A0A5C5U654"/>
<feature type="transmembrane region" description="Helical" evidence="6">
    <location>
        <begin position="161"/>
        <end position="178"/>
    </location>
</feature>
<dbReference type="OrthoDB" id="4761876at2"/>
<evidence type="ECO:0000256" key="4">
    <source>
        <dbReference type="ARBA" id="ARBA00022989"/>
    </source>
</evidence>
<comment type="subcellular location">
    <subcellularLocation>
        <location evidence="1">Cell membrane</location>
        <topology evidence="1">Multi-pass membrane protein</topology>
    </subcellularLocation>
</comment>
<feature type="transmembrane region" description="Helical" evidence="6">
    <location>
        <begin position="372"/>
        <end position="392"/>
    </location>
</feature>
<evidence type="ECO:0000256" key="3">
    <source>
        <dbReference type="ARBA" id="ARBA00022692"/>
    </source>
</evidence>
<feature type="transmembrane region" description="Helical" evidence="6">
    <location>
        <begin position="12"/>
        <end position="32"/>
    </location>
</feature>
<dbReference type="EMBL" id="VOHK01000003">
    <property type="protein sequence ID" value="TWT21085.1"/>
    <property type="molecule type" value="Genomic_DNA"/>
</dbReference>
<proteinExistence type="predicted"/>
<feature type="transmembrane region" description="Helical" evidence="6">
    <location>
        <begin position="309"/>
        <end position="333"/>
    </location>
</feature>
<feature type="transmembrane region" description="Helical" evidence="6">
    <location>
        <begin position="438"/>
        <end position="457"/>
    </location>
</feature>
<dbReference type="PANTHER" id="PTHR30250:SF26">
    <property type="entry name" value="PSMA PROTEIN"/>
    <property type="match status" value="1"/>
</dbReference>
<feature type="transmembrane region" description="Helical" evidence="6">
    <location>
        <begin position="184"/>
        <end position="204"/>
    </location>
</feature>
<dbReference type="Proteomes" id="UP000319980">
    <property type="component" value="Unassembled WGS sequence"/>
</dbReference>
<sequence length="504" mass="54049">MSEIRRGALLSYATILVVNLSGLLLTPFIIRALGNAEYGLYLLIGSLAAYLGVLDFGLNNAVTRYVAQCAAKRDREQEARFLGAALVVNALAAAAIIALGAIFYASIDAWFSDTLDAGQRDQARIMLLLLIANVVLTVSSGMFTAICAGHEQFTFPKAVNLLRYLVRIGLVIAILIAGGGAIALVALDALLALLVLVVNAYYAIRSIGARADLKALNLKLVFSVLTFSTWVFLYAVIGQVQWQGGQFIIGATIGTEAVAIYGVGIMFGGYYAAFSAAITNLFLPRATYMTVADVGPGKYSAEMVRIGRMALLVLLLILGGFALYGQDFILLWAGPTYGASWLVAMIIMLAYTVPLIQTFAHQLLEAKGLIRFKAMVYLVALPLGVLLGYLLLEPFGVPGMAIGMTAGWLAATVTMNIYYQGALGIDIPAFFKEVSRGIVPAFIACMIFGATLNLLSMEGWSGVFVRAAAFAALYLVLMYRFGMNGSERRQVTSTMEQVKAGWSS</sequence>
<evidence type="ECO:0000256" key="2">
    <source>
        <dbReference type="ARBA" id="ARBA00022475"/>
    </source>
</evidence>
<name>A0A5C5U654_9GAMM</name>
<keyword evidence="5 6" id="KW-0472">Membrane</keyword>
<keyword evidence="2" id="KW-1003">Cell membrane</keyword>
<dbReference type="RefSeq" id="WP_146386468.1">
    <property type="nucleotide sequence ID" value="NZ_VOHK01000003.1"/>
</dbReference>
<dbReference type="InterPro" id="IPR050833">
    <property type="entry name" value="Poly_Biosynth_Transport"/>
</dbReference>
<accession>A0A5C5U654</accession>
<feature type="transmembrane region" description="Helical" evidence="6">
    <location>
        <begin position="125"/>
        <end position="149"/>
    </location>
</feature>
<reference evidence="7 8" key="1">
    <citation type="journal article" date="2008" name="Int. J. Syst. Evol. Microbiol.">
        <title>Luteimonas marina sp. nov., isolated from seawater.</title>
        <authorList>
            <person name="Baik K.S."/>
            <person name="Park S.C."/>
            <person name="Kim M.S."/>
            <person name="Kim E.M."/>
            <person name="Park C."/>
            <person name="Chun J."/>
            <person name="Seong C.N."/>
        </authorList>
    </citation>
    <scope>NUCLEOTIDE SEQUENCE [LARGE SCALE GENOMIC DNA]</scope>
    <source>
        <strain evidence="7 8">FR1330</strain>
    </source>
</reference>
<evidence type="ECO:0000313" key="8">
    <source>
        <dbReference type="Proteomes" id="UP000319980"/>
    </source>
</evidence>
<feature type="transmembrane region" description="Helical" evidence="6">
    <location>
        <begin position="38"/>
        <end position="58"/>
    </location>
</feature>
<feature type="transmembrane region" description="Helical" evidence="6">
    <location>
        <begin position="463"/>
        <end position="481"/>
    </location>
</feature>
<feature type="transmembrane region" description="Helical" evidence="6">
    <location>
        <begin position="257"/>
        <end position="283"/>
    </location>
</feature>
<gene>
    <name evidence="7" type="ORF">FQY83_06900</name>
</gene>
<evidence type="ECO:0000313" key="7">
    <source>
        <dbReference type="EMBL" id="TWT21085.1"/>
    </source>
</evidence>
<keyword evidence="3 6" id="KW-0812">Transmembrane</keyword>
<evidence type="ECO:0000256" key="6">
    <source>
        <dbReference type="SAM" id="Phobius"/>
    </source>
</evidence>
<evidence type="ECO:0000256" key="5">
    <source>
        <dbReference type="ARBA" id="ARBA00023136"/>
    </source>
</evidence>